<evidence type="ECO:0000256" key="2">
    <source>
        <dbReference type="RuleBase" id="RU000363"/>
    </source>
</evidence>
<dbReference type="InterPro" id="IPR002347">
    <property type="entry name" value="SDR_fam"/>
</dbReference>
<gene>
    <name evidence="3" type="ORF">DFR27_1159</name>
</gene>
<dbReference type="PANTHER" id="PTHR43658:SF8">
    <property type="entry name" value="17-BETA-HYDROXYSTEROID DEHYDROGENASE 14-RELATED"/>
    <property type="match status" value="1"/>
</dbReference>
<keyword evidence="1" id="KW-0560">Oxidoreductase</keyword>
<dbReference type="OrthoDB" id="9794138at2"/>
<reference evidence="3 4" key="1">
    <citation type="submission" date="2018-10" db="EMBL/GenBank/DDBJ databases">
        <title>Genomic Encyclopedia of Type Strains, Phase IV (KMG-IV): sequencing the most valuable type-strain genomes for metagenomic binning, comparative biology and taxonomic classification.</title>
        <authorList>
            <person name="Goeker M."/>
        </authorList>
    </citation>
    <scope>NUCLEOTIDE SEQUENCE [LARGE SCALE GENOMIC DNA]</scope>
    <source>
        <strain evidence="3 4">DSM 25080</strain>
    </source>
</reference>
<proteinExistence type="inferred from homology"/>
<dbReference type="GO" id="GO:0016491">
    <property type="term" value="F:oxidoreductase activity"/>
    <property type="evidence" value="ECO:0007669"/>
    <property type="project" value="UniProtKB-KW"/>
</dbReference>
<name>A0A3M0AQR6_9GAMM</name>
<dbReference type="SUPFAM" id="SSF51735">
    <property type="entry name" value="NAD(P)-binding Rossmann-fold domains"/>
    <property type="match status" value="1"/>
</dbReference>
<evidence type="ECO:0000313" key="4">
    <source>
        <dbReference type="Proteomes" id="UP000267187"/>
    </source>
</evidence>
<protein>
    <submittedName>
        <fullName evidence="3">NAD(P)-dependent dehydrogenase (Short-subunit alcohol dehydrogenase family)</fullName>
    </submittedName>
</protein>
<comment type="caution">
    <text evidence="3">The sequence shown here is derived from an EMBL/GenBank/DDBJ whole genome shotgun (WGS) entry which is preliminary data.</text>
</comment>
<dbReference type="InterPro" id="IPR036291">
    <property type="entry name" value="NAD(P)-bd_dom_sf"/>
</dbReference>
<comment type="similarity">
    <text evidence="2">Belongs to the short-chain dehydrogenases/reductases (SDR) family.</text>
</comment>
<dbReference type="InterPro" id="IPR020904">
    <property type="entry name" value="Sc_DH/Rdtase_CS"/>
</dbReference>
<dbReference type="AlphaFoldDB" id="A0A3M0AQR6"/>
<dbReference type="PRINTS" id="PR00081">
    <property type="entry name" value="GDHRDH"/>
</dbReference>
<sequence length="253" mass="26294">MIIQSKHFVVTGAASGLGLATVERLVADGAKVSGFDINEQALAELSERFPGSVKGFSCDVCDEGSVNNALDMAEAFAGEVRGVVNCAGIIGAAKLVGRKGPYELQAFQRVIDINLLGTVNVMRLAAARMTNYEPLMDGERGVVINTASVAAFDGQKGQTAYSASKGAIVSLALPAARDLASVGIRVNTVAPGVMATPMLMEADEKVLAPLLAVTQFPKRLGAPAEFADAVAFLIGNRLMNGATLRIDGAMRLP</sequence>
<dbReference type="Proteomes" id="UP000267187">
    <property type="component" value="Unassembled WGS sequence"/>
</dbReference>
<dbReference type="EMBL" id="REFJ01000002">
    <property type="protein sequence ID" value="RMA81342.1"/>
    <property type="molecule type" value="Genomic_DNA"/>
</dbReference>
<dbReference type="PANTHER" id="PTHR43658">
    <property type="entry name" value="SHORT-CHAIN DEHYDROGENASE/REDUCTASE"/>
    <property type="match status" value="1"/>
</dbReference>
<evidence type="ECO:0000313" key="3">
    <source>
        <dbReference type="EMBL" id="RMA81342.1"/>
    </source>
</evidence>
<evidence type="ECO:0000256" key="1">
    <source>
        <dbReference type="ARBA" id="ARBA00023002"/>
    </source>
</evidence>
<dbReference type="PRINTS" id="PR00080">
    <property type="entry name" value="SDRFAMILY"/>
</dbReference>
<dbReference type="RefSeq" id="WP_121876488.1">
    <property type="nucleotide sequence ID" value="NZ_REFJ01000002.1"/>
</dbReference>
<dbReference type="PROSITE" id="PS00061">
    <property type="entry name" value="ADH_SHORT"/>
    <property type="match status" value="1"/>
</dbReference>
<organism evidence="3 4">
    <name type="scientific">Umboniibacter marinipuniceus</name>
    <dbReference type="NCBI Taxonomy" id="569599"/>
    <lineage>
        <taxon>Bacteria</taxon>
        <taxon>Pseudomonadati</taxon>
        <taxon>Pseudomonadota</taxon>
        <taxon>Gammaproteobacteria</taxon>
        <taxon>Cellvibrionales</taxon>
        <taxon>Cellvibrionaceae</taxon>
        <taxon>Umboniibacter</taxon>
    </lineage>
</organism>
<dbReference type="Gene3D" id="3.40.50.720">
    <property type="entry name" value="NAD(P)-binding Rossmann-like Domain"/>
    <property type="match status" value="1"/>
</dbReference>
<accession>A0A3M0AQR6</accession>
<keyword evidence="4" id="KW-1185">Reference proteome</keyword>
<dbReference type="Pfam" id="PF00106">
    <property type="entry name" value="adh_short"/>
    <property type="match status" value="1"/>
</dbReference>